<organism evidence="6 7">
    <name type="scientific">Flammeovirga agarivorans</name>
    <dbReference type="NCBI Taxonomy" id="2726742"/>
    <lineage>
        <taxon>Bacteria</taxon>
        <taxon>Pseudomonadati</taxon>
        <taxon>Bacteroidota</taxon>
        <taxon>Cytophagia</taxon>
        <taxon>Cytophagales</taxon>
        <taxon>Flammeovirgaceae</taxon>
        <taxon>Flammeovirga</taxon>
    </lineage>
</organism>
<proteinExistence type="inferred from homology"/>
<reference evidence="6 7" key="1">
    <citation type="submission" date="2020-04" db="EMBL/GenBank/DDBJ databases">
        <title>Flammeovirga sp. SR4, a novel species isolated from seawater.</title>
        <authorList>
            <person name="Wang X."/>
        </authorList>
    </citation>
    <scope>NUCLEOTIDE SEQUENCE [LARGE SCALE GENOMIC DNA]</scope>
    <source>
        <strain evidence="6 7">SR4</strain>
    </source>
</reference>
<evidence type="ECO:0000259" key="5">
    <source>
        <dbReference type="Pfam" id="PF00884"/>
    </source>
</evidence>
<accession>A0A7X8XYU8</accession>
<keyword evidence="6" id="KW-0808">Transferase</keyword>
<gene>
    <name evidence="6" type="ORF">HGP29_25385</name>
</gene>
<evidence type="ECO:0000256" key="1">
    <source>
        <dbReference type="ARBA" id="ARBA00008779"/>
    </source>
</evidence>
<sequence length="511" mass="58560">MKERLLIAFLVGLLAMNAFGQEKPNVLFIQTDQHVWYGLEFVDKGFDTPNLNALADNGAYFSNAIVTTPSCSPARGTFVTGMYPHSNTIINNLMTKPNAKYKQHGVEEIEYLLTENILYDEGYFTGHYGKWHIGKKKELKCYKGSLLKGQSHSYEASKNYKQKLVDGMAKINPKPSDKELWGYPLYQSKVYKEAAEATEATKWKHKGILATGETSIPVELLPHTSITNEAIRTVKAKKGEPWMITVSYHPPHIPWAMPEPYFSMYDRDKMKVDMSEVDKVHPNANNMDAQRLGKLVGEEGIKEYLAIYRSQVKYMDEEVGRIIASLKETGQYDNTLIIFTSDHGDIQGRFGAMGKSLDGFYDELVRVPLIIKAPQSQNKKMVKDTHQVSIIDIMPTILDYCGIEIPKQVQGASLRPLVNEKKTSWRKYNVCERTYPHKNDYVCRMITDGQYKYVFYSEGPNALYDLKKDPKELENVIDEKKYKAKVEELKDALVDWMKESNDTYLAKYFEM</sequence>
<dbReference type="PROSITE" id="PS00523">
    <property type="entry name" value="SULFATASE_1"/>
    <property type="match status" value="1"/>
</dbReference>
<evidence type="ECO:0000256" key="4">
    <source>
        <dbReference type="SAM" id="SignalP"/>
    </source>
</evidence>
<dbReference type="Pfam" id="PF00884">
    <property type="entry name" value="Sulfatase"/>
    <property type="match status" value="1"/>
</dbReference>
<dbReference type="GO" id="GO:0016740">
    <property type="term" value="F:transferase activity"/>
    <property type="evidence" value="ECO:0007669"/>
    <property type="project" value="UniProtKB-KW"/>
</dbReference>
<dbReference type="SUPFAM" id="SSF53649">
    <property type="entry name" value="Alkaline phosphatase-like"/>
    <property type="match status" value="1"/>
</dbReference>
<keyword evidence="2" id="KW-0479">Metal-binding</keyword>
<keyword evidence="4" id="KW-0732">Signal</keyword>
<dbReference type="PANTHER" id="PTHR45953:SF1">
    <property type="entry name" value="IDURONATE 2-SULFATASE"/>
    <property type="match status" value="1"/>
</dbReference>
<protein>
    <submittedName>
        <fullName evidence="6">Sulfatase-like hydrolase/transferase</fullName>
    </submittedName>
</protein>
<dbReference type="Proteomes" id="UP000585050">
    <property type="component" value="Unassembled WGS sequence"/>
</dbReference>
<dbReference type="PANTHER" id="PTHR45953">
    <property type="entry name" value="IDURONATE 2-SULFATASE"/>
    <property type="match status" value="1"/>
</dbReference>
<dbReference type="InterPro" id="IPR000917">
    <property type="entry name" value="Sulfatase_N"/>
</dbReference>
<feature type="signal peptide" evidence="4">
    <location>
        <begin position="1"/>
        <end position="20"/>
    </location>
</feature>
<comment type="caution">
    <text evidence="6">The sequence shown here is derived from an EMBL/GenBank/DDBJ whole genome shotgun (WGS) entry which is preliminary data.</text>
</comment>
<feature type="chain" id="PRO_5031113936" evidence="4">
    <location>
        <begin position="21"/>
        <end position="511"/>
    </location>
</feature>
<dbReference type="GO" id="GO:0046872">
    <property type="term" value="F:metal ion binding"/>
    <property type="evidence" value="ECO:0007669"/>
    <property type="project" value="UniProtKB-KW"/>
</dbReference>
<feature type="domain" description="Sulfatase N-terminal" evidence="5">
    <location>
        <begin position="24"/>
        <end position="403"/>
    </location>
</feature>
<dbReference type="Gene3D" id="3.40.720.10">
    <property type="entry name" value="Alkaline Phosphatase, subunit A"/>
    <property type="match status" value="1"/>
</dbReference>
<evidence type="ECO:0000256" key="3">
    <source>
        <dbReference type="ARBA" id="ARBA00022801"/>
    </source>
</evidence>
<dbReference type="AlphaFoldDB" id="A0A7X8XYU8"/>
<dbReference type="GO" id="GO:0005737">
    <property type="term" value="C:cytoplasm"/>
    <property type="evidence" value="ECO:0007669"/>
    <property type="project" value="TreeGrafter"/>
</dbReference>
<evidence type="ECO:0000313" key="7">
    <source>
        <dbReference type="Proteomes" id="UP000585050"/>
    </source>
</evidence>
<keyword evidence="7" id="KW-1185">Reference proteome</keyword>
<comment type="similarity">
    <text evidence="1">Belongs to the sulfatase family.</text>
</comment>
<dbReference type="GO" id="GO:0004423">
    <property type="term" value="F:iduronate-2-sulfatase activity"/>
    <property type="evidence" value="ECO:0007669"/>
    <property type="project" value="TreeGrafter"/>
</dbReference>
<keyword evidence="3 6" id="KW-0378">Hydrolase</keyword>
<dbReference type="InterPro" id="IPR017850">
    <property type="entry name" value="Alkaline_phosphatase_core_sf"/>
</dbReference>
<evidence type="ECO:0000313" key="6">
    <source>
        <dbReference type="EMBL" id="NLR94562.1"/>
    </source>
</evidence>
<evidence type="ECO:0000256" key="2">
    <source>
        <dbReference type="ARBA" id="ARBA00022723"/>
    </source>
</evidence>
<dbReference type="EMBL" id="JABAIL010000013">
    <property type="protein sequence ID" value="NLR94562.1"/>
    <property type="molecule type" value="Genomic_DNA"/>
</dbReference>
<dbReference type="InterPro" id="IPR024607">
    <property type="entry name" value="Sulfatase_CS"/>
</dbReference>
<name>A0A7X8XYU8_9BACT</name>
<dbReference type="RefSeq" id="WP_168885272.1">
    <property type="nucleotide sequence ID" value="NZ_JABAIL010000013.1"/>
</dbReference>